<sequence>MPSASTVRPDRRAGRRGPRRPVVVATALLAVLVLLAGYAAADAADVLPGPLTTAPPPEPDPWPQAPGAEVPTEGAAPVLAEASTAAPRPGPAALAAVLDPLLGAPALGPARSAVVTDALTGDVLLDEGGGAPRQPASTVKLLTGAAALSLLGGGTTLPTSVVLGADDGATPVVVLVAGGDVLLGAGAGDPGAVVGRAGLADLADEVASALADRGERRVALRLADPLAPSGPVRPAGWTPGDVALGYAADVTGVAVDAGRLADEEYAPRAPDPGLAAAEVLADRLRERGVDVVGDVARGDPAALPQDAPVLGEVRSAPLAEVVGDVLRVSDNTGAEALGLLVARASGAPVTPAGAARAVPAAVAELGVDVGGAELADVSGLGDGSGVPATALTGVLAAAAREDALRPVLEGLPVAGLTGSLAGRLGDEPAARGQVRAKTGTLTGVSSLAGVTVDADGRLLAFAVLADEVPATEAARGALDDVAAALAGCGCR</sequence>
<dbReference type="SUPFAM" id="SSF56601">
    <property type="entry name" value="beta-lactamase/transpeptidase-like"/>
    <property type="match status" value="1"/>
</dbReference>
<dbReference type="InterPro" id="IPR000667">
    <property type="entry name" value="Peptidase_S13"/>
</dbReference>
<feature type="compositionally biased region" description="Pro residues" evidence="3">
    <location>
        <begin position="53"/>
        <end position="64"/>
    </location>
</feature>
<dbReference type="Gene3D" id="3.40.710.10">
    <property type="entry name" value="DD-peptidase/beta-lactamase superfamily"/>
    <property type="match status" value="2"/>
</dbReference>
<evidence type="ECO:0000256" key="3">
    <source>
        <dbReference type="SAM" id="MobiDB-lite"/>
    </source>
</evidence>
<evidence type="ECO:0000256" key="1">
    <source>
        <dbReference type="ARBA" id="ARBA00006096"/>
    </source>
</evidence>
<dbReference type="PRINTS" id="PR00922">
    <property type="entry name" value="DADACBPTASE3"/>
</dbReference>
<evidence type="ECO:0000313" key="4">
    <source>
        <dbReference type="EMBL" id="MEJ5944144.1"/>
    </source>
</evidence>
<dbReference type="GO" id="GO:0009002">
    <property type="term" value="F:serine-type D-Ala-D-Ala carboxypeptidase activity"/>
    <property type="evidence" value="ECO:0007669"/>
    <property type="project" value="UniProtKB-EC"/>
</dbReference>
<feature type="region of interest" description="Disordered" evidence="3">
    <location>
        <begin position="49"/>
        <end position="71"/>
    </location>
</feature>
<keyword evidence="4" id="KW-0645">Protease</keyword>
<evidence type="ECO:0000313" key="5">
    <source>
        <dbReference type="Proteomes" id="UP001387100"/>
    </source>
</evidence>
<organism evidence="4 5">
    <name type="scientific">Pseudokineococcus basanitobsidens</name>
    <dbReference type="NCBI Taxonomy" id="1926649"/>
    <lineage>
        <taxon>Bacteria</taxon>
        <taxon>Bacillati</taxon>
        <taxon>Actinomycetota</taxon>
        <taxon>Actinomycetes</taxon>
        <taxon>Kineosporiales</taxon>
        <taxon>Kineosporiaceae</taxon>
        <taxon>Pseudokineococcus</taxon>
    </lineage>
</organism>
<proteinExistence type="inferred from homology"/>
<dbReference type="RefSeq" id="WP_339573536.1">
    <property type="nucleotide sequence ID" value="NZ_JBBIAA010000002.1"/>
</dbReference>
<keyword evidence="4" id="KW-0121">Carboxypeptidase</keyword>
<accession>A0ABU8RGE1</accession>
<dbReference type="Pfam" id="PF02113">
    <property type="entry name" value="Peptidase_S13"/>
    <property type="match status" value="2"/>
</dbReference>
<protein>
    <submittedName>
        <fullName evidence="4">D-alanyl-D-alanine carboxypeptidase/D-alanyl-D-alanine-endopeptidase</fullName>
        <ecNumber evidence="4">3.4.16.4</ecNumber>
    </submittedName>
</protein>
<dbReference type="EMBL" id="JBBIAA010000002">
    <property type="protein sequence ID" value="MEJ5944144.1"/>
    <property type="molecule type" value="Genomic_DNA"/>
</dbReference>
<comment type="caution">
    <text evidence="4">The sequence shown here is derived from an EMBL/GenBank/DDBJ whole genome shotgun (WGS) entry which is preliminary data.</text>
</comment>
<evidence type="ECO:0000256" key="2">
    <source>
        <dbReference type="ARBA" id="ARBA00022801"/>
    </source>
</evidence>
<dbReference type="NCBIfam" id="TIGR00666">
    <property type="entry name" value="PBP4"/>
    <property type="match status" value="1"/>
</dbReference>
<dbReference type="Proteomes" id="UP001387100">
    <property type="component" value="Unassembled WGS sequence"/>
</dbReference>
<comment type="similarity">
    <text evidence="1">Belongs to the peptidase S13 family.</text>
</comment>
<name>A0ABU8RGE1_9ACTN</name>
<gene>
    <name evidence="4" type="primary">dacB</name>
    <name evidence="4" type="ORF">WDZ17_02400</name>
</gene>
<reference evidence="4 5" key="1">
    <citation type="journal article" date="2017" name="Int. J. Syst. Evol. Microbiol.">
        <title>Pseudokineococcus basanitobsidens sp. nov., isolated from volcanic rock.</title>
        <authorList>
            <person name="Lee D.W."/>
            <person name="Park M.Y."/>
            <person name="Kim J.J."/>
            <person name="Kim B.S."/>
        </authorList>
    </citation>
    <scope>NUCLEOTIDE SEQUENCE [LARGE SCALE GENOMIC DNA]</scope>
    <source>
        <strain evidence="4 5">DSM 103726</strain>
    </source>
</reference>
<dbReference type="PANTHER" id="PTHR30023:SF0">
    <property type="entry name" value="PENICILLIN-SENSITIVE CARBOXYPEPTIDASE A"/>
    <property type="match status" value="1"/>
</dbReference>
<dbReference type="InterPro" id="IPR012338">
    <property type="entry name" value="Beta-lactam/transpept-like"/>
</dbReference>
<dbReference type="EC" id="3.4.16.4" evidence="4"/>
<dbReference type="PANTHER" id="PTHR30023">
    <property type="entry name" value="D-ALANYL-D-ALANINE CARBOXYPEPTIDASE"/>
    <property type="match status" value="1"/>
</dbReference>
<keyword evidence="5" id="KW-1185">Reference proteome</keyword>
<keyword evidence="2 4" id="KW-0378">Hydrolase</keyword>